<evidence type="ECO:0000259" key="7">
    <source>
        <dbReference type="Pfam" id="PF03876"/>
    </source>
</evidence>
<dbReference type="SUPFAM" id="SSF88798">
    <property type="entry name" value="N-terminal, heterodimerisation domain of RBP7 (RpoE)"/>
    <property type="match status" value="1"/>
</dbReference>
<evidence type="ECO:0000313" key="10">
    <source>
        <dbReference type="Proteomes" id="UP000187406"/>
    </source>
</evidence>
<gene>
    <name evidence="9" type="ORF">CFOL_v3_23927</name>
</gene>
<dbReference type="Pfam" id="PF08292">
    <property type="entry name" value="RNA_pol_Rbc25"/>
    <property type="match status" value="1"/>
</dbReference>
<dbReference type="SUPFAM" id="SSF50249">
    <property type="entry name" value="Nucleic acid-binding proteins"/>
    <property type="match status" value="1"/>
</dbReference>
<dbReference type="PANTHER" id="PTHR12709:SF1">
    <property type="entry name" value="DNA-DIRECTED RNA POLYMERASE III SUBUNIT RPC8"/>
    <property type="match status" value="1"/>
</dbReference>
<dbReference type="Pfam" id="PF03876">
    <property type="entry name" value="SHS2_Rpb7-N"/>
    <property type="match status" value="1"/>
</dbReference>
<dbReference type="GO" id="GO:0006384">
    <property type="term" value="P:transcription initiation at RNA polymerase III promoter"/>
    <property type="evidence" value="ECO:0007669"/>
    <property type="project" value="TreeGrafter"/>
</dbReference>
<dbReference type="STRING" id="3775.A0A1Q3CJM7"/>
<evidence type="ECO:0000313" key="9">
    <source>
        <dbReference type="EMBL" id="GAV80466.1"/>
    </source>
</evidence>
<evidence type="ECO:0000259" key="8">
    <source>
        <dbReference type="Pfam" id="PF08292"/>
    </source>
</evidence>
<keyword evidence="4 6" id="KW-0804">Transcription</keyword>
<keyword evidence="3 6" id="KW-0240">DNA-directed RNA polymerase</keyword>
<dbReference type="CDD" id="cd04330">
    <property type="entry name" value="RNAP_III_Rpc25_N"/>
    <property type="match status" value="1"/>
</dbReference>
<feature type="domain" description="RNA polymerase Rpb7-like N-terminal" evidence="7">
    <location>
        <begin position="8"/>
        <end position="64"/>
    </location>
</feature>
<keyword evidence="10" id="KW-1185">Reference proteome</keyword>
<dbReference type="GO" id="GO:0005666">
    <property type="term" value="C:RNA polymerase III complex"/>
    <property type="evidence" value="ECO:0007669"/>
    <property type="project" value="TreeGrafter"/>
</dbReference>
<dbReference type="Gene3D" id="3.30.1490.120">
    <property type="entry name" value="RNA polymerase Rpb7-like, N-terminal domain"/>
    <property type="match status" value="1"/>
</dbReference>
<comment type="similarity">
    <text evidence="2">Belongs to the eukaryotic RPB7/RPC8 RNA polymerase subunit family.</text>
</comment>
<organism evidence="9 10">
    <name type="scientific">Cephalotus follicularis</name>
    <name type="common">Albany pitcher plant</name>
    <dbReference type="NCBI Taxonomy" id="3775"/>
    <lineage>
        <taxon>Eukaryota</taxon>
        <taxon>Viridiplantae</taxon>
        <taxon>Streptophyta</taxon>
        <taxon>Embryophyta</taxon>
        <taxon>Tracheophyta</taxon>
        <taxon>Spermatophyta</taxon>
        <taxon>Magnoliopsida</taxon>
        <taxon>eudicotyledons</taxon>
        <taxon>Gunneridae</taxon>
        <taxon>Pentapetalae</taxon>
        <taxon>rosids</taxon>
        <taxon>fabids</taxon>
        <taxon>Oxalidales</taxon>
        <taxon>Cephalotaceae</taxon>
        <taxon>Cephalotus</taxon>
    </lineage>
</organism>
<keyword evidence="5 6" id="KW-0539">Nucleus</keyword>
<dbReference type="FunFam" id="2.40.50.140:FF:000488">
    <property type="entry name" value="Predicted protein"/>
    <property type="match status" value="1"/>
</dbReference>
<feature type="domain" description="RNA polymerase III subunit Rpc25" evidence="8">
    <location>
        <begin position="83"/>
        <end position="190"/>
    </location>
</feature>
<dbReference type="Gene3D" id="2.40.50.140">
    <property type="entry name" value="Nucleic acid-binding proteins"/>
    <property type="match status" value="1"/>
</dbReference>
<evidence type="ECO:0000256" key="5">
    <source>
        <dbReference type="ARBA" id="ARBA00023242"/>
    </source>
</evidence>
<comment type="caution">
    <text evidence="9">The sequence shown here is derived from an EMBL/GenBank/DDBJ whole genome shotgun (WGS) entry which is preliminary data.</text>
</comment>
<proteinExistence type="inferred from homology"/>
<comment type="subcellular location">
    <subcellularLocation>
        <location evidence="1 6">Nucleus</location>
    </subcellularLocation>
</comment>
<dbReference type="InterPro" id="IPR012340">
    <property type="entry name" value="NA-bd_OB-fold"/>
</dbReference>
<dbReference type="AlphaFoldDB" id="A0A1Q3CJM7"/>
<accession>A0A1Q3CJM7</accession>
<reference evidence="10" key="1">
    <citation type="submission" date="2016-04" db="EMBL/GenBank/DDBJ databases">
        <title>Cephalotus genome sequencing.</title>
        <authorList>
            <person name="Fukushima K."/>
            <person name="Hasebe M."/>
            <person name="Fang X."/>
        </authorList>
    </citation>
    <scope>NUCLEOTIDE SEQUENCE [LARGE SCALE GENOMIC DNA]</scope>
    <source>
        <strain evidence="10">cv. St1</strain>
    </source>
</reference>
<evidence type="ECO:0000256" key="1">
    <source>
        <dbReference type="ARBA" id="ARBA00004123"/>
    </source>
</evidence>
<dbReference type="PANTHER" id="PTHR12709">
    <property type="entry name" value="DNA-DIRECTED RNA POLYMERASE II, III"/>
    <property type="match status" value="1"/>
</dbReference>
<dbReference type="Proteomes" id="UP000187406">
    <property type="component" value="Unassembled WGS sequence"/>
</dbReference>
<protein>
    <recommendedName>
        <fullName evidence="6">DNA-directed RNA polymerase subunit</fullName>
    </recommendedName>
</protein>
<name>A0A1Q3CJM7_CEPFO</name>
<comment type="function">
    <text evidence="6">DNA-dependent RNA polymerase which catalyzes the transcription of DNA into RNA using the four ribonucleoside triphosphates as substrates.</text>
</comment>
<evidence type="ECO:0000256" key="4">
    <source>
        <dbReference type="ARBA" id="ARBA00023163"/>
    </source>
</evidence>
<dbReference type="EMBL" id="BDDD01002181">
    <property type="protein sequence ID" value="GAV80466.1"/>
    <property type="molecule type" value="Genomic_DNA"/>
</dbReference>
<dbReference type="InParanoid" id="A0A1Q3CJM7"/>
<dbReference type="InterPro" id="IPR045113">
    <property type="entry name" value="Rpb7-like"/>
</dbReference>
<dbReference type="FunCoup" id="A0A1Q3CJM7">
    <property type="interactions" value="3093"/>
</dbReference>
<dbReference type="InterPro" id="IPR013238">
    <property type="entry name" value="RNA_pol_III_Rbc25"/>
</dbReference>
<evidence type="ECO:0000256" key="2">
    <source>
        <dbReference type="ARBA" id="ARBA00009307"/>
    </source>
</evidence>
<dbReference type="OrthoDB" id="10256606at2759"/>
<dbReference type="InterPro" id="IPR036898">
    <property type="entry name" value="RNA_pol_Rpb7-like_N_sf"/>
</dbReference>
<evidence type="ECO:0000256" key="6">
    <source>
        <dbReference type="RuleBase" id="RU369086"/>
    </source>
</evidence>
<dbReference type="InterPro" id="IPR005576">
    <property type="entry name" value="Rpb7-like_N"/>
</dbReference>
<evidence type="ECO:0000256" key="3">
    <source>
        <dbReference type="ARBA" id="ARBA00022478"/>
    </source>
</evidence>
<sequence>MFYLSLVEHKLLLPPHRLGLPIQDGIKKELELIFLDKVIADVGLCISVYDIRKIEGGFIVAGDGGSTYAVQFRMIMFRPFVGEIITAKLKESDTDGLHLSLGFFDDIHVPVHLLPSPSRFEPSPDTRYKVRWIWEYGDEFIIDGRDKIKFRVQSVKYPPMPDELEQLKAFSPMVITGTIDYDGLGPVSWWEESQEKDAEQDEES</sequence>